<dbReference type="WBParaSite" id="jg2743">
    <property type="protein sequence ID" value="jg2743"/>
    <property type="gene ID" value="jg2743"/>
</dbReference>
<sequence length="92" mass="10328">MGVLTIALPVPVIVSNFAMFYSHSQAREKLPRKRRRVLPVEQVRMQVRRHAQVVDSNNGSTRRNAIATAIIDNTEMVIDSKVTCLAIAYPPL</sequence>
<proteinExistence type="predicted"/>
<evidence type="ECO:0000313" key="3">
    <source>
        <dbReference type="WBParaSite" id="jg2743"/>
    </source>
</evidence>
<organism evidence="2 3">
    <name type="scientific">Ditylenchus dipsaci</name>
    <dbReference type="NCBI Taxonomy" id="166011"/>
    <lineage>
        <taxon>Eukaryota</taxon>
        <taxon>Metazoa</taxon>
        <taxon>Ecdysozoa</taxon>
        <taxon>Nematoda</taxon>
        <taxon>Chromadorea</taxon>
        <taxon>Rhabditida</taxon>
        <taxon>Tylenchina</taxon>
        <taxon>Tylenchomorpha</taxon>
        <taxon>Sphaerularioidea</taxon>
        <taxon>Anguinidae</taxon>
        <taxon>Anguininae</taxon>
        <taxon>Ditylenchus</taxon>
    </lineage>
</organism>
<reference evidence="3" key="1">
    <citation type="submission" date="2022-11" db="UniProtKB">
        <authorList>
            <consortium name="WormBaseParasite"/>
        </authorList>
    </citation>
    <scope>IDENTIFICATION</scope>
</reference>
<feature type="transmembrane region" description="Helical" evidence="1">
    <location>
        <begin position="6"/>
        <end position="26"/>
    </location>
</feature>
<keyword evidence="1" id="KW-0812">Transmembrane</keyword>
<keyword evidence="2" id="KW-1185">Reference proteome</keyword>
<keyword evidence="1" id="KW-0472">Membrane</keyword>
<evidence type="ECO:0000256" key="1">
    <source>
        <dbReference type="SAM" id="Phobius"/>
    </source>
</evidence>
<dbReference type="Proteomes" id="UP000887574">
    <property type="component" value="Unplaced"/>
</dbReference>
<evidence type="ECO:0000313" key="2">
    <source>
        <dbReference type="Proteomes" id="UP000887574"/>
    </source>
</evidence>
<name>A0A915E8P7_9BILA</name>
<accession>A0A915E8P7</accession>
<keyword evidence="1" id="KW-1133">Transmembrane helix</keyword>
<dbReference type="AlphaFoldDB" id="A0A915E8P7"/>
<protein>
    <submittedName>
        <fullName evidence="3">Uncharacterized protein</fullName>
    </submittedName>
</protein>